<dbReference type="KEGG" id="nhy:JQS43_12165"/>
<dbReference type="InterPro" id="IPR047650">
    <property type="entry name" value="Transpos_IS110"/>
</dbReference>
<reference evidence="2" key="1">
    <citation type="submission" date="2021-02" db="EMBL/GenBank/DDBJ databases">
        <title>Natrosporangium hydrolyticum gen. nov., sp. nov, a haloalkaliphilic actinobacterium from a soda solonchak soil.</title>
        <authorList>
            <person name="Sorokin D.Y."/>
            <person name="Khijniak T.V."/>
            <person name="Zakharycheva A.P."/>
            <person name="Boueva O.V."/>
            <person name="Ariskina E.V."/>
            <person name="Hahnke R.L."/>
            <person name="Bunk B."/>
            <person name="Sproer C."/>
            <person name="Schumann P."/>
            <person name="Evtushenko L.I."/>
            <person name="Kublanov I.V."/>
        </authorList>
    </citation>
    <scope>NUCLEOTIDE SEQUENCE</scope>
    <source>
        <strain evidence="2">DSM 106523</strain>
    </source>
</reference>
<dbReference type="PANTHER" id="PTHR33055:SF15">
    <property type="entry name" value="TRANSPOSASE-RELATED"/>
    <property type="match status" value="1"/>
</dbReference>
<dbReference type="PANTHER" id="PTHR33055">
    <property type="entry name" value="TRANSPOSASE FOR INSERTION SEQUENCE ELEMENT IS1111A"/>
    <property type="match status" value="1"/>
</dbReference>
<dbReference type="InterPro" id="IPR003346">
    <property type="entry name" value="Transposase_20"/>
</dbReference>
<dbReference type="RefSeq" id="WP_239679198.1">
    <property type="nucleotide sequence ID" value="NZ_CP070499.1"/>
</dbReference>
<accession>A0A895YLV2</accession>
<gene>
    <name evidence="2" type="ORF">JQS43_12165</name>
</gene>
<dbReference type="GO" id="GO:0004803">
    <property type="term" value="F:transposase activity"/>
    <property type="evidence" value="ECO:0007669"/>
    <property type="project" value="InterPro"/>
</dbReference>
<evidence type="ECO:0000313" key="3">
    <source>
        <dbReference type="Proteomes" id="UP000662857"/>
    </source>
</evidence>
<feature type="domain" description="Transposase IS116/IS110/IS902 C-terminal" evidence="1">
    <location>
        <begin position="25"/>
        <end position="106"/>
    </location>
</feature>
<dbReference type="GO" id="GO:0003677">
    <property type="term" value="F:DNA binding"/>
    <property type="evidence" value="ECO:0007669"/>
    <property type="project" value="InterPro"/>
</dbReference>
<keyword evidence="3" id="KW-1185">Reference proteome</keyword>
<evidence type="ECO:0000313" key="2">
    <source>
        <dbReference type="EMBL" id="QSB16952.1"/>
    </source>
</evidence>
<proteinExistence type="predicted"/>
<evidence type="ECO:0000259" key="1">
    <source>
        <dbReference type="Pfam" id="PF02371"/>
    </source>
</evidence>
<name>A0A895YLV2_9ACTN</name>
<organism evidence="2 3">
    <name type="scientific">Natronosporangium hydrolyticum</name>
    <dbReference type="NCBI Taxonomy" id="2811111"/>
    <lineage>
        <taxon>Bacteria</taxon>
        <taxon>Bacillati</taxon>
        <taxon>Actinomycetota</taxon>
        <taxon>Actinomycetes</taxon>
        <taxon>Micromonosporales</taxon>
        <taxon>Micromonosporaceae</taxon>
        <taxon>Natronosporangium</taxon>
    </lineage>
</organism>
<protein>
    <submittedName>
        <fullName evidence="2">IS110 family transposase</fullName>
    </submittedName>
</protein>
<dbReference type="AlphaFoldDB" id="A0A895YLV2"/>
<sequence>MIDEQVRQLGERIDVELEPYQAEVALLDSIPGVDIRAAQVILAEIGPDMTRFPSAGHLASWAGLCPGNNKTGGKARSGRTRPGDKWLRAALGTAARSVSRSRHGYLAAQWRRIAARRGGNRATVAVAHSMITAVWHMLTHNVTYHDLGSDHFLQLHNPDRRRKRLVAGLELMGYQVELTPRTQPGTT</sequence>
<dbReference type="Proteomes" id="UP000662857">
    <property type="component" value="Chromosome"/>
</dbReference>
<dbReference type="GO" id="GO:0006313">
    <property type="term" value="P:DNA transposition"/>
    <property type="evidence" value="ECO:0007669"/>
    <property type="project" value="InterPro"/>
</dbReference>
<dbReference type="Pfam" id="PF02371">
    <property type="entry name" value="Transposase_20"/>
    <property type="match status" value="1"/>
</dbReference>
<dbReference type="EMBL" id="CP070499">
    <property type="protein sequence ID" value="QSB16952.1"/>
    <property type="molecule type" value="Genomic_DNA"/>
</dbReference>